<protein>
    <recommendedName>
        <fullName evidence="9">Ribophorin II C-terminal domain-containing protein</fullName>
    </recommendedName>
</protein>
<dbReference type="GO" id="GO:0006487">
    <property type="term" value="P:protein N-linked glycosylation"/>
    <property type="evidence" value="ECO:0007669"/>
    <property type="project" value="TreeGrafter"/>
</dbReference>
<keyword evidence="5 7" id="KW-1133">Transmembrane helix</keyword>
<gene>
    <name evidence="10" type="ORF">K461DRAFT_242827</name>
</gene>
<feature type="transmembrane region" description="Helical" evidence="7">
    <location>
        <begin position="254"/>
        <end position="275"/>
    </location>
</feature>
<dbReference type="EMBL" id="ML996087">
    <property type="protein sequence ID" value="KAF2152029.1"/>
    <property type="molecule type" value="Genomic_DNA"/>
</dbReference>
<keyword evidence="2 7" id="KW-0812">Transmembrane</keyword>
<keyword evidence="11" id="KW-1185">Reference proteome</keyword>
<evidence type="ECO:0000313" key="11">
    <source>
        <dbReference type="Proteomes" id="UP000799439"/>
    </source>
</evidence>
<dbReference type="PANTHER" id="PTHR12640">
    <property type="entry name" value="RIBOPHORIN II"/>
    <property type="match status" value="1"/>
</dbReference>
<dbReference type="InterPro" id="IPR008814">
    <property type="entry name" value="Swp1"/>
</dbReference>
<comment type="caution">
    <text evidence="10">The sequence shown here is derived from an EMBL/GenBank/DDBJ whole genome shotgun (WGS) entry which is preliminary data.</text>
</comment>
<evidence type="ECO:0000256" key="5">
    <source>
        <dbReference type="ARBA" id="ARBA00022989"/>
    </source>
</evidence>
<evidence type="ECO:0000256" key="3">
    <source>
        <dbReference type="ARBA" id="ARBA00022729"/>
    </source>
</evidence>
<name>A0A9P4J454_9PEZI</name>
<proteinExistence type="predicted"/>
<reference evidence="10" key="1">
    <citation type="journal article" date="2020" name="Stud. Mycol.">
        <title>101 Dothideomycetes genomes: a test case for predicting lifestyles and emergence of pathogens.</title>
        <authorList>
            <person name="Haridas S."/>
            <person name="Albert R."/>
            <person name="Binder M."/>
            <person name="Bloem J."/>
            <person name="Labutti K."/>
            <person name="Salamov A."/>
            <person name="Andreopoulos B."/>
            <person name="Baker S."/>
            <person name="Barry K."/>
            <person name="Bills G."/>
            <person name="Bluhm B."/>
            <person name="Cannon C."/>
            <person name="Castanera R."/>
            <person name="Culley D."/>
            <person name="Daum C."/>
            <person name="Ezra D."/>
            <person name="Gonzalez J."/>
            <person name="Henrissat B."/>
            <person name="Kuo A."/>
            <person name="Liang C."/>
            <person name="Lipzen A."/>
            <person name="Lutzoni F."/>
            <person name="Magnuson J."/>
            <person name="Mondo S."/>
            <person name="Nolan M."/>
            <person name="Ohm R."/>
            <person name="Pangilinan J."/>
            <person name="Park H.-J."/>
            <person name="Ramirez L."/>
            <person name="Alfaro M."/>
            <person name="Sun H."/>
            <person name="Tritt A."/>
            <person name="Yoshinaga Y."/>
            <person name="Zwiers L.-H."/>
            <person name="Turgeon B."/>
            <person name="Goodwin S."/>
            <person name="Spatafora J."/>
            <person name="Crous P."/>
            <person name="Grigoriev I."/>
        </authorList>
    </citation>
    <scope>NUCLEOTIDE SEQUENCE</scope>
    <source>
        <strain evidence="10">CBS 260.36</strain>
    </source>
</reference>
<feature type="chain" id="PRO_5044288619" description="Ribophorin II C-terminal domain-containing protein" evidence="8">
    <location>
        <begin position="22"/>
        <end position="287"/>
    </location>
</feature>
<sequence length="287" mass="30981">MRCSISKLISLSALAVSTVSAAWRFQDGSVSIQTKGAGVGSGQKETLSSNSERSKVLSLGVADTLKIVLTTLDGSTPKRPHQAFLTLRQQEKELEESFPLSVKDNGKAKVELTQKDLPFQFLTSSKPIEVKIVLASFGSTGPLVQPVFKLDVPRDSASPISIPEPPQRYGKLEEIHHIFRADPQSPPVVISGFFTLLIIGTVPVLLAGWVLLGANFTHLNKALNGAPVSHALFFGSIVAMEGVFFLYYTTWNLFQTLPVAGLLGVVAIVSGSRALTEVQERRLAGER</sequence>
<dbReference type="GO" id="GO:0008250">
    <property type="term" value="C:oligosaccharyltransferase complex"/>
    <property type="evidence" value="ECO:0007669"/>
    <property type="project" value="InterPro"/>
</dbReference>
<evidence type="ECO:0000256" key="2">
    <source>
        <dbReference type="ARBA" id="ARBA00022692"/>
    </source>
</evidence>
<accession>A0A9P4J454</accession>
<dbReference type="Proteomes" id="UP000799439">
    <property type="component" value="Unassembled WGS sequence"/>
</dbReference>
<keyword evidence="4" id="KW-0256">Endoplasmic reticulum</keyword>
<dbReference type="AlphaFoldDB" id="A0A9P4J454"/>
<evidence type="ECO:0000313" key="10">
    <source>
        <dbReference type="EMBL" id="KAF2152029.1"/>
    </source>
</evidence>
<keyword evidence="6 7" id="KW-0472">Membrane</keyword>
<evidence type="ECO:0000256" key="4">
    <source>
        <dbReference type="ARBA" id="ARBA00022824"/>
    </source>
</evidence>
<evidence type="ECO:0000256" key="7">
    <source>
        <dbReference type="SAM" id="Phobius"/>
    </source>
</evidence>
<evidence type="ECO:0000256" key="1">
    <source>
        <dbReference type="ARBA" id="ARBA00004477"/>
    </source>
</evidence>
<feature type="signal peptide" evidence="8">
    <location>
        <begin position="1"/>
        <end position="21"/>
    </location>
</feature>
<dbReference type="InterPro" id="IPR056790">
    <property type="entry name" value="Ribophorin_II_C"/>
</dbReference>
<evidence type="ECO:0000256" key="6">
    <source>
        <dbReference type="ARBA" id="ARBA00023136"/>
    </source>
</evidence>
<comment type="subcellular location">
    <subcellularLocation>
        <location evidence="1">Endoplasmic reticulum membrane</location>
        <topology evidence="1">Multi-pass membrane protein</topology>
    </subcellularLocation>
</comment>
<feature type="domain" description="Ribophorin II C-terminal" evidence="9">
    <location>
        <begin position="179"/>
        <end position="282"/>
    </location>
</feature>
<keyword evidence="3 8" id="KW-0732">Signal</keyword>
<evidence type="ECO:0000259" key="9">
    <source>
        <dbReference type="Pfam" id="PF25147"/>
    </source>
</evidence>
<feature type="transmembrane region" description="Helical" evidence="7">
    <location>
        <begin position="228"/>
        <end position="248"/>
    </location>
</feature>
<organism evidence="10 11">
    <name type="scientific">Myriangium duriaei CBS 260.36</name>
    <dbReference type="NCBI Taxonomy" id="1168546"/>
    <lineage>
        <taxon>Eukaryota</taxon>
        <taxon>Fungi</taxon>
        <taxon>Dikarya</taxon>
        <taxon>Ascomycota</taxon>
        <taxon>Pezizomycotina</taxon>
        <taxon>Dothideomycetes</taxon>
        <taxon>Dothideomycetidae</taxon>
        <taxon>Myriangiales</taxon>
        <taxon>Myriangiaceae</taxon>
        <taxon>Myriangium</taxon>
    </lineage>
</organism>
<dbReference type="Pfam" id="PF25147">
    <property type="entry name" value="Ribophorin_II_C"/>
    <property type="match status" value="1"/>
</dbReference>
<evidence type="ECO:0000256" key="8">
    <source>
        <dbReference type="SAM" id="SignalP"/>
    </source>
</evidence>
<dbReference type="PANTHER" id="PTHR12640:SF0">
    <property type="entry name" value="DOLICHYL-DIPHOSPHOOLIGOSACCHARIDE--PROTEIN GLYCOSYLTRANSFERASE SUBUNIT 2"/>
    <property type="match status" value="1"/>
</dbReference>
<dbReference type="OrthoDB" id="432292at2759"/>
<feature type="transmembrane region" description="Helical" evidence="7">
    <location>
        <begin position="193"/>
        <end position="216"/>
    </location>
</feature>